<dbReference type="KEGG" id="hprf:HLPR_26870"/>
<reference evidence="3 4" key="1">
    <citation type="submission" date="2023-08" db="EMBL/GenBank/DDBJ databases">
        <title>Helicovermis profunda gen. nov., sp. nov., a novel mesophilic, fermentative bacterium within the Bacillota from a deep-sea hydrothermal vent chimney.</title>
        <authorList>
            <person name="Miyazaki U."/>
            <person name="Mizutani D."/>
            <person name="Hashimoto Y."/>
            <person name="Tame A."/>
            <person name="Sawayama S."/>
            <person name="Miyazaki J."/>
            <person name="Takai K."/>
            <person name="Nakagawa S."/>
        </authorList>
    </citation>
    <scope>NUCLEOTIDE SEQUENCE [LARGE SCALE GENOMIC DNA]</scope>
    <source>
        <strain evidence="3 4">S502</strain>
    </source>
</reference>
<dbReference type="InterPro" id="IPR018357">
    <property type="entry name" value="Hexapep_transf_CS"/>
</dbReference>
<gene>
    <name evidence="3" type="ORF">HLPR_26870</name>
</gene>
<keyword evidence="2" id="KW-0677">Repeat</keyword>
<organism evidence="3 4">
    <name type="scientific">Helicovermis profundi</name>
    <dbReference type="NCBI Taxonomy" id="3065157"/>
    <lineage>
        <taxon>Bacteria</taxon>
        <taxon>Bacillati</taxon>
        <taxon>Bacillota</taxon>
        <taxon>Clostridia</taxon>
        <taxon>Helicovermis</taxon>
    </lineage>
</organism>
<dbReference type="InterPro" id="IPR050179">
    <property type="entry name" value="Trans_hexapeptide_repeat"/>
</dbReference>
<dbReference type="Pfam" id="PF00132">
    <property type="entry name" value="Hexapep"/>
    <property type="match status" value="1"/>
</dbReference>
<dbReference type="SUPFAM" id="SSF51161">
    <property type="entry name" value="Trimeric LpxA-like enzymes"/>
    <property type="match status" value="1"/>
</dbReference>
<protein>
    <submittedName>
        <fullName evidence="3">CatB-related O-acetyltransferase</fullName>
    </submittedName>
</protein>
<dbReference type="CDD" id="cd03349">
    <property type="entry name" value="LbH_XAT"/>
    <property type="match status" value="1"/>
</dbReference>
<keyword evidence="4" id="KW-1185">Reference proteome</keyword>
<dbReference type="GO" id="GO:0016740">
    <property type="term" value="F:transferase activity"/>
    <property type="evidence" value="ECO:0007669"/>
    <property type="project" value="UniProtKB-KW"/>
</dbReference>
<dbReference type="EMBL" id="AP028654">
    <property type="protein sequence ID" value="BEP30356.1"/>
    <property type="molecule type" value="Genomic_DNA"/>
</dbReference>
<evidence type="ECO:0000313" key="4">
    <source>
        <dbReference type="Proteomes" id="UP001321786"/>
    </source>
</evidence>
<dbReference type="InterPro" id="IPR011004">
    <property type="entry name" value="Trimer_LpxA-like_sf"/>
</dbReference>
<dbReference type="AlphaFoldDB" id="A0AAU9E6H3"/>
<dbReference type="PANTHER" id="PTHR43300">
    <property type="entry name" value="ACETYLTRANSFERASE"/>
    <property type="match status" value="1"/>
</dbReference>
<dbReference type="Gene3D" id="2.160.10.10">
    <property type="entry name" value="Hexapeptide repeat proteins"/>
    <property type="match status" value="1"/>
</dbReference>
<accession>A0AAU9E6H3</accession>
<dbReference type="RefSeq" id="WP_338535947.1">
    <property type="nucleotide sequence ID" value="NZ_AP028654.1"/>
</dbReference>
<dbReference type="Proteomes" id="UP001321786">
    <property type="component" value="Chromosome"/>
</dbReference>
<evidence type="ECO:0000313" key="3">
    <source>
        <dbReference type="EMBL" id="BEP30356.1"/>
    </source>
</evidence>
<evidence type="ECO:0000256" key="2">
    <source>
        <dbReference type="ARBA" id="ARBA00022737"/>
    </source>
</evidence>
<keyword evidence="1" id="KW-0808">Transferase</keyword>
<dbReference type="PANTHER" id="PTHR43300:SF11">
    <property type="entry name" value="ACETYLTRANSFERASE RV3034C-RELATED"/>
    <property type="match status" value="1"/>
</dbReference>
<name>A0AAU9E6H3_9FIRM</name>
<sequence>MLLKIIKMLVRYYLYRKEQINIKFNSYVDKNTTIGKYTYIGYRCMITQAQIGRYVSIANNVFIGMGEHSLVNISTNTLFYENASLVKEPIIISDDVWIGVNVVILRGVTIGRGAVIGAGAVVTKDVPPFAIVVGVPGRILRMRFSDDVIQKIENSKWWENDVDDAKVAIDKLTKSI</sequence>
<dbReference type="PROSITE" id="PS00101">
    <property type="entry name" value="HEXAPEP_TRANSFERASES"/>
    <property type="match status" value="1"/>
</dbReference>
<dbReference type="InterPro" id="IPR001451">
    <property type="entry name" value="Hexapep"/>
</dbReference>
<evidence type="ECO:0000256" key="1">
    <source>
        <dbReference type="ARBA" id="ARBA00022679"/>
    </source>
</evidence>
<proteinExistence type="predicted"/>